<dbReference type="Proteomes" id="UP000095541">
    <property type="component" value="Unassembled WGS sequence"/>
</dbReference>
<accession>A0A174VIP0</accession>
<dbReference type="EMBL" id="CZBI01000005">
    <property type="protein sequence ID" value="CUQ34593.1"/>
    <property type="molecule type" value="Genomic_DNA"/>
</dbReference>
<dbReference type="AlphaFoldDB" id="A0A174VIP0"/>
<sequence>MQLFKKLHVAFCNFMEYNYWLSFYPRQNSHKQHVLYTIFIK</sequence>
<organism evidence="1 2">
    <name type="scientific">Bacteroides thetaiotaomicron</name>
    <dbReference type="NCBI Taxonomy" id="818"/>
    <lineage>
        <taxon>Bacteria</taxon>
        <taxon>Pseudomonadati</taxon>
        <taxon>Bacteroidota</taxon>
        <taxon>Bacteroidia</taxon>
        <taxon>Bacteroidales</taxon>
        <taxon>Bacteroidaceae</taxon>
        <taxon>Bacteroides</taxon>
    </lineage>
</organism>
<reference evidence="1 2" key="1">
    <citation type="submission" date="2015-09" db="EMBL/GenBank/DDBJ databases">
        <authorList>
            <consortium name="Pathogen Informatics"/>
        </authorList>
    </citation>
    <scope>NUCLEOTIDE SEQUENCE [LARGE SCALE GENOMIC DNA]</scope>
    <source>
        <strain evidence="1 2">2789STDY5834945</strain>
    </source>
</reference>
<gene>
    <name evidence="1" type="ORF">ERS852557_03754</name>
</gene>
<evidence type="ECO:0000313" key="1">
    <source>
        <dbReference type="EMBL" id="CUQ34593.1"/>
    </source>
</evidence>
<name>A0A174VIP0_BACT4</name>
<protein>
    <submittedName>
        <fullName evidence="1">Uncharacterized protein</fullName>
    </submittedName>
</protein>
<proteinExistence type="predicted"/>
<evidence type="ECO:0000313" key="2">
    <source>
        <dbReference type="Proteomes" id="UP000095541"/>
    </source>
</evidence>